<comment type="similarity">
    <text evidence="3">Belongs to the NAD(P)-dependent epimerase/dehydratase family. Dihydroflavonol-4-reductase subfamily.</text>
</comment>
<keyword evidence="6" id="KW-1185">Reference proteome</keyword>
<gene>
    <name evidence="5" type="ORF">AYBTSS11_LOCUS30340</name>
</gene>
<reference evidence="5" key="1">
    <citation type="submission" date="2023-10" db="EMBL/GenBank/DDBJ databases">
        <authorList>
            <person name="Domelevo Entfellner J.-B."/>
        </authorList>
    </citation>
    <scope>NUCLEOTIDE SEQUENCE</scope>
</reference>
<dbReference type="CDD" id="cd08958">
    <property type="entry name" value="FR_SDR_e"/>
    <property type="match status" value="1"/>
</dbReference>
<evidence type="ECO:0000259" key="4">
    <source>
        <dbReference type="Pfam" id="PF01370"/>
    </source>
</evidence>
<accession>A0AA87BCJ2</accession>
<dbReference type="AlphaFoldDB" id="A0AA87BCJ2"/>
<evidence type="ECO:0000313" key="5">
    <source>
        <dbReference type="EMBL" id="CAJ1978155.1"/>
    </source>
</evidence>
<dbReference type="InterPro" id="IPR050425">
    <property type="entry name" value="NAD(P)_dehydrat-like"/>
</dbReference>
<evidence type="ECO:0000313" key="6">
    <source>
        <dbReference type="Proteomes" id="UP001189624"/>
    </source>
</evidence>
<keyword evidence="2" id="KW-0560">Oxidoreductase</keyword>
<sequence>MEESKGRVCVTGGTGFIGSWLIKTLLENDYSVNTTIRPNSEHGKDVSFLTSLSGASQRLQIFSADLSYPESFSAAIEGCIGVFHVAHPVDFELREPEEVVTKRSIDGTLGILKACLNSKTVKRVVYTSSSSAVYLNGKEFMMDESYWSDVDYLRASKPVGWSYAVSKTLTEKTVLEFGEQNGLDVVTLIPTFVCGPFICSKLPSSVDATLNVAFGKKGPFGVVLQTSLVHVDDVAKAHIFLLEHPNVKGRYNCSLCTVTRERMSELVYAKYPKFQLPTPDSLELIESIKKPALSSKKLIDAGFVFKYGLEKIIDDAIQCCQENCYL</sequence>
<evidence type="ECO:0000256" key="2">
    <source>
        <dbReference type="ARBA" id="ARBA00023002"/>
    </source>
</evidence>
<dbReference type="EMBL" id="OY731408">
    <property type="protein sequence ID" value="CAJ1978155.1"/>
    <property type="molecule type" value="Genomic_DNA"/>
</dbReference>
<proteinExistence type="inferred from homology"/>
<dbReference type="Gene3D" id="3.40.50.720">
    <property type="entry name" value="NAD(P)-binding Rossmann-like Domain"/>
    <property type="match status" value="1"/>
</dbReference>
<evidence type="ECO:0000256" key="3">
    <source>
        <dbReference type="ARBA" id="ARBA00023445"/>
    </source>
</evidence>
<dbReference type="GO" id="GO:0016616">
    <property type="term" value="F:oxidoreductase activity, acting on the CH-OH group of donors, NAD or NADP as acceptor"/>
    <property type="evidence" value="ECO:0007669"/>
    <property type="project" value="TreeGrafter"/>
</dbReference>
<dbReference type="Pfam" id="PF01370">
    <property type="entry name" value="Epimerase"/>
    <property type="match status" value="1"/>
</dbReference>
<organism evidence="5 6">
    <name type="scientific">Sphenostylis stenocarpa</name>
    <dbReference type="NCBI Taxonomy" id="92480"/>
    <lineage>
        <taxon>Eukaryota</taxon>
        <taxon>Viridiplantae</taxon>
        <taxon>Streptophyta</taxon>
        <taxon>Embryophyta</taxon>
        <taxon>Tracheophyta</taxon>
        <taxon>Spermatophyta</taxon>
        <taxon>Magnoliopsida</taxon>
        <taxon>eudicotyledons</taxon>
        <taxon>Gunneridae</taxon>
        <taxon>Pentapetalae</taxon>
        <taxon>rosids</taxon>
        <taxon>fabids</taxon>
        <taxon>Fabales</taxon>
        <taxon>Fabaceae</taxon>
        <taxon>Papilionoideae</taxon>
        <taxon>50 kb inversion clade</taxon>
        <taxon>NPAAA clade</taxon>
        <taxon>indigoferoid/millettioid clade</taxon>
        <taxon>Phaseoleae</taxon>
        <taxon>Sphenostylis</taxon>
    </lineage>
</organism>
<name>A0AA87BCJ2_9FABA</name>
<dbReference type="Gramene" id="rna-AYBTSS11_LOCUS30340">
    <property type="protein sequence ID" value="CAJ1978155.1"/>
    <property type="gene ID" value="gene-AYBTSS11_LOCUS30340"/>
</dbReference>
<evidence type="ECO:0000256" key="1">
    <source>
        <dbReference type="ARBA" id="ARBA00022857"/>
    </source>
</evidence>
<dbReference type="PANTHER" id="PTHR10366:SF563">
    <property type="entry name" value="CINNAMOYL-COA REDUCTASE 16"/>
    <property type="match status" value="1"/>
</dbReference>
<feature type="domain" description="NAD-dependent epimerase/dehydratase" evidence="4">
    <location>
        <begin position="8"/>
        <end position="252"/>
    </location>
</feature>
<dbReference type="Proteomes" id="UP001189624">
    <property type="component" value="Chromosome 11"/>
</dbReference>
<dbReference type="PANTHER" id="PTHR10366">
    <property type="entry name" value="NAD DEPENDENT EPIMERASE/DEHYDRATASE"/>
    <property type="match status" value="1"/>
</dbReference>
<dbReference type="SUPFAM" id="SSF51735">
    <property type="entry name" value="NAD(P)-binding Rossmann-fold domains"/>
    <property type="match status" value="1"/>
</dbReference>
<dbReference type="InterPro" id="IPR001509">
    <property type="entry name" value="Epimerase_deHydtase"/>
</dbReference>
<dbReference type="InterPro" id="IPR036291">
    <property type="entry name" value="NAD(P)-bd_dom_sf"/>
</dbReference>
<dbReference type="FunFam" id="3.40.50.720:FF:000085">
    <property type="entry name" value="Dihydroflavonol reductase"/>
    <property type="match status" value="1"/>
</dbReference>
<protein>
    <recommendedName>
        <fullName evidence="4">NAD-dependent epimerase/dehydratase domain-containing protein</fullName>
    </recommendedName>
</protein>
<keyword evidence="1" id="KW-0521">NADP</keyword>